<dbReference type="EMBL" id="UIVS01000002">
    <property type="protein sequence ID" value="SVP91188.1"/>
    <property type="molecule type" value="Genomic_DNA"/>
</dbReference>
<protein>
    <submittedName>
        <fullName evidence="2">Uncharacterized protein</fullName>
    </submittedName>
</protein>
<feature type="region of interest" description="Disordered" evidence="1">
    <location>
        <begin position="143"/>
        <end position="167"/>
    </location>
</feature>
<name>A0A3B0MKT0_THEAN</name>
<organism evidence="2">
    <name type="scientific">Theileria annulata</name>
    <dbReference type="NCBI Taxonomy" id="5874"/>
    <lineage>
        <taxon>Eukaryota</taxon>
        <taxon>Sar</taxon>
        <taxon>Alveolata</taxon>
        <taxon>Apicomplexa</taxon>
        <taxon>Aconoidasida</taxon>
        <taxon>Piroplasmida</taxon>
        <taxon>Theileriidae</taxon>
        <taxon>Theileria</taxon>
    </lineage>
</organism>
<evidence type="ECO:0000313" key="3">
    <source>
        <dbReference type="EMBL" id="SVP91188.1"/>
    </source>
</evidence>
<accession>A0A3B0MKT0</accession>
<dbReference type="AlphaFoldDB" id="A0A3B0MKT0"/>
<evidence type="ECO:0000313" key="2">
    <source>
        <dbReference type="EMBL" id="SVP90667.1"/>
    </source>
</evidence>
<feature type="region of interest" description="Disordered" evidence="1">
    <location>
        <begin position="289"/>
        <end position="332"/>
    </location>
</feature>
<proteinExistence type="predicted"/>
<feature type="compositionally biased region" description="Basic and acidic residues" evidence="1">
    <location>
        <begin position="314"/>
        <end position="332"/>
    </location>
</feature>
<reference evidence="2" key="1">
    <citation type="submission" date="2018-07" db="EMBL/GenBank/DDBJ databases">
        <authorList>
            <person name="Quirk P.G."/>
            <person name="Krulwich T.A."/>
        </authorList>
    </citation>
    <scope>NUCLEOTIDE SEQUENCE</scope>
    <source>
        <strain evidence="2">Anand</strain>
    </source>
</reference>
<dbReference type="VEuPathDB" id="PiroplasmaDB:TA15155"/>
<sequence length="356" mass="38885">MRLRGIKFPNISEQDKLLNIPHISNTSNTVTGTTSTNTTHTTYTHPSTTYTQPSSTYINTNTGMMDDRIIGLEELDELLYNINNNNYTNEYINNIRNKLIISINILSNKSTLNNYQSQLLDKILKLNDSLLLLSNSTVTVTGTTGTEGTEVTKDTHTKGTSNMGTKSTSNMGIGSFMSIGSDEIGEMSKTSSGGFGGGPDTVTGNTVMDMENNMLELDEIFNFINFNEKNEQLIDEDDEDEEEEELINNFINLSTPKQIINTSVTVTGPTESTNTTGTVGPGSFTEVSGTAGPSTLMEDTAKGATGTEETPFEGGHDTDTVTEDNTKDEKKKNISELVSELDNLEMDFGHMSMNNF</sequence>
<dbReference type="EMBL" id="UIVT01000002">
    <property type="protein sequence ID" value="SVP90667.1"/>
    <property type="molecule type" value="Genomic_DNA"/>
</dbReference>
<feature type="compositionally biased region" description="Polar residues" evidence="1">
    <location>
        <begin position="158"/>
        <end position="167"/>
    </location>
</feature>
<gene>
    <name evidence="2" type="ORF">TAT_000137700</name>
    <name evidence="3" type="ORF">TAV_000137800</name>
</gene>
<evidence type="ECO:0000256" key="1">
    <source>
        <dbReference type="SAM" id="MobiDB-lite"/>
    </source>
</evidence>